<dbReference type="InterPro" id="IPR001320">
    <property type="entry name" value="Iontro_rcpt_C"/>
</dbReference>
<feature type="chain" id="PRO_5012621304" evidence="5">
    <location>
        <begin position="27"/>
        <end position="284"/>
    </location>
</feature>
<dbReference type="GO" id="GO:0015276">
    <property type="term" value="F:ligand-gated monoatomic ion channel activity"/>
    <property type="evidence" value="ECO:0007669"/>
    <property type="project" value="InterPro"/>
</dbReference>
<evidence type="ECO:0000256" key="4">
    <source>
        <dbReference type="RuleBase" id="RU003744"/>
    </source>
</evidence>
<reference evidence="8 9" key="1">
    <citation type="submission" date="2014-03" db="EMBL/GenBank/DDBJ databases">
        <title>The draft genome sequence of Thalassospira alkalitolerans JCM 18968.</title>
        <authorList>
            <person name="Lai Q."/>
            <person name="Shao Z."/>
        </authorList>
    </citation>
    <scope>NUCLEOTIDE SEQUENCE [LARGE SCALE GENOMIC DNA]</scope>
    <source>
        <strain evidence="8 9">JCM 18968</strain>
    </source>
</reference>
<dbReference type="InterPro" id="IPR001638">
    <property type="entry name" value="Solute-binding_3/MltF_N"/>
</dbReference>
<proteinExistence type="inferred from homology"/>
<evidence type="ECO:0000256" key="2">
    <source>
        <dbReference type="ARBA" id="ARBA00010333"/>
    </source>
</evidence>
<dbReference type="AlphaFoldDB" id="A0A1Y2L8T4"/>
<evidence type="ECO:0000313" key="9">
    <source>
        <dbReference type="Proteomes" id="UP000193396"/>
    </source>
</evidence>
<dbReference type="Gene3D" id="3.40.190.10">
    <property type="entry name" value="Periplasmic binding protein-like II"/>
    <property type="match status" value="2"/>
</dbReference>
<dbReference type="OrthoDB" id="9807134at2"/>
<accession>A0A1Y2L8T4</accession>
<dbReference type="SUPFAM" id="SSF53850">
    <property type="entry name" value="Periplasmic binding protein-like II"/>
    <property type="match status" value="1"/>
</dbReference>
<comment type="caution">
    <text evidence="8">The sequence shown here is derived from an EMBL/GenBank/DDBJ whole genome shotgun (WGS) entry which is preliminary data.</text>
</comment>
<dbReference type="EMBL" id="JFKB01000011">
    <property type="protein sequence ID" value="OSQ46743.1"/>
    <property type="molecule type" value="Genomic_DNA"/>
</dbReference>
<evidence type="ECO:0000259" key="6">
    <source>
        <dbReference type="SMART" id="SM00062"/>
    </source>
</evidence>
<evidence type="ECO:0000256" key="5">
    <source>
        <dbReference type="SAM" id="SignalP"/>
    </source>
</evidence>
<feature type="domain" description="Ionotropic glutamate receptor C-terminal" evidence="7">
    <location>
        <begin position="31"/>
        <end position="279"/>
    </location>
</feature>
<dbReference type="GO" id="GO:0030313">
    <property type="term" value="C:cell envelope"/>
    <property type="evidence" value="ECO:0007669"/>
    <property type="project" value="UniProtKB-SubCell"/>
</dbReference>
<comment type="subcellular location">
    <subcellularLocation>
        <location evidence="1">Cell envelope</location>
    </subcellularLocation>
</comment>
<evidence type="ECO:0000256" key="3">
    <source>
        <dbReference type="ARBA" id="ARBA00022729"/>
    </source>
</evidence>
<dbReference type="PANTHER" id="PTHR35936:SF17">
    <property type="entry name" value="ARGININE-BINDING EXTRACELLULAR PROTEIN ARTP"/>
    <property type="match status" value="1"/>
</dbReference>
<protein>
    <submittedName>
        <fullName evidence="8">ABC transporter substrate-binding protein</fullName>
    </submittedName>
</protein>
<dbReference type="Pfam" id="PF00497">
    <property type="entry name" value="SBP_bac_3"/>
    <property type="match status" value="1"/>
</dbReference>
<organism evidence="8 9">
    <name type="scientific">Thalassospira alkalitolerans</name>
    <dbReference type="NCBI Taxonomy" id="1293890"/>
    <lineage>
        <taxon>Bacteria</taxon>
        <taxon>Pseudomonadati</taxon>
        <taxon>Pseudomonadota</taxon>
        <taxon>Alphaproteobacteria</taxon>
        <taxon>Rhodospirillales</taxon>
        <taxon>Thalassospiraceae</taxon>
        <taxon>Thalassospira</taxon>
    </lineage>
</organism>
<dbReference type="InterPro" id="IPR018313">
    <property type="entry name" value="SBP_3_CS"/>
</dbReference>
<keyword evidence="9" id="KW-1185">Reference proteome</keyword>
<dbReference type="SMART" id="SM00079">
    <property type="entry name" value="PBPe"/>
    <property type="match status" value="1"/>
</dbReference>
<evidence type="ECO:0000256" key="1">
    <source>
        <dbReference type="ARBA" id="ARBA00004196"/>
    </source>
</evidence>
<feature type="domain" description="Solute-binding protein family 3/N-terminal" evidence="6">
    <location>
        <begin position="31"/>
        <end position="280"/>
    </location>
</feature>
<dbReference type="STRING" id="1293890.TALK_15990"/>
<dbReference type="SMART" id="SM00062">
    <property type="entry name" value="PBPb"/>
    <property type="match status" value="1"/>
</dbReference>
<sequence>MEAKMKILKFAATLCMGLALFGQAEAKEWKHITIATEGAFPPWNSTLPDGSLTGYEIDLYKDLCARMNAECTMISHSWEGIIPGLLAGKFDAIIAGMSATEKREKVISFSQSYGTTGQTFAVLRGGELEDMPHSGEVFSLETELPGAEKAVADIKDLLKGKVIGVQTASIASIFLDKYLADTATIREYKSTEQHDLDLLAGRVDVIMASMGYLSTAAAKEGNSDMVVSGPRFQRGFLGRGSSVGIRKEDTDLRDMFDKAISEAKADGTIKRLSDKWFGFDVTPK</sequence>
<feature type="signal peptide" evidence="5">
    <location>
        <begin position="1"/>
        <end position="26"/>
    </location>
</feature>
<dbReference type="Proteomes" id="UP000193396">
    <property type="component" value="Unassembled WGS sequence"/>
</dbReference>
<evidence type="ECO:0000259" key="7">
    <source>
        <dbReference type="SMART" id="SM00079"/>
    </source>
</evidence>
<name>A0A1Y2L8T4_9PROT</name>
<dbReference type="PROSITE" id="PS01039">
    <property type="entry name" value="SBP_BACTERIAL_3"/>
    <property type="match status" value="1"/>
</dbReference>
<comment type="similarity">
    <text evidence="2 4">Belongs to the bacterial solute-binding protein 3 family.</text>
</comment>
<keyword evidence="3 5" id="KW-0732">Signal</keyword>
<evidence type="ECO:0000313" key="8">
    <source>
        <dbReference type="EMBL" id="OSQ46743.1"/>
    </source>
</evidence>
<dbReference type="GO" id="GO:0016020">
    <property type="term" value="C:membrane"/>
    <property type="evidence" value="ECO:0007669"/>
    <property type="project" value="InterPro"/>
</dbReference>
<dbReference type="PANTHER" id="PTHR35936">
    <property type="entry name" value="MEMBRANE-BOUND LYTIC MUREIN TRANSGLYCOSYLASE F"/>
    <property type="match status" value="1"/>
</dbReference>
<gene>
    <name evidence="8" type="ORF">TALK_15990</name>
</gene>